<keyword evidence="3 6" id="KW-0812">Transmembrane</keyword>
<name>A0A174KEQ4_9BACE</name>
<organism evidence="8 9">
    <name type="scientific">Bacteroides finegoldii</name>
    <dbReference type="NCBI Taxonomy" id="338188"/>
    <lineage>
        <taxon>Bacteria</taxon>
        <taxon>Pseudomonadati</taxon>
        <taxon>Bacteroidota</taxon>
        <taxon>Bacteroidia</taxon>
        <taxon>Bacteroidales</taxon>
        <taxon>Bacteroidaceae</taxon>
        <taxon>Bacteroides</taxon>
    </lineage>
</organism>
<evidence type="ECO:0000259" key="7">
    <source>
        <dbReference type="Pfam" id="PF04138"/>
    </source>
</evidence>
<proteinExistence type="inferred from homology"/>
<gene>
    <name evidence="8" type="ORF">ERS852397_03480</name>
</gene>
<comment type="similarity">
    <text evidence="2">Belongs to the GtrA family.</text>
</comment>
<dbReference type="Proteomes" id="UP000095517">
    <property type="component" value="Unassembled WGS sequence"/>
</dbReference>
<protein>
    <submittedName>
        <fullName evidence="8">GtrA family protein</fullName>
    </submittedName>
</protein>
<dbReference type="AlphaFoldDB" id="A0A174KEQ4"/>
<evidence type="ECO:0000256" key="2">
    <source>
        <dbReference type="ARBA" id="ARBA00009399"/>
    </source>
</evidence>
<feature type="transmembrane region" description="Helical" evidence="6">
    <location>
        <begin position="12"/>
        <end position="33"/>
    </location>
</feature>
<evidence type="ECO:0000256" key="5">
    <source>
        <dbReference type="ARBA" id="ARBA00023136"/>
    </source>
</evidence>
<dbReference type="PANTHER" id="PTHR38459">
    <property type="entry name" value="PROPHAGE BACTOPRENOL-LINKED GLUCOSE TRANSLOCASE HOMOLOG"/>
    <property type="match status" value="1"/>
</dbReference>
<evidence type="ECO:0000256" key="1">
    <source>
        <dbReference type="ARBA" id="ARBA00004141"/>
    </source>
</evidence>
<evidence type="ECO:0000256" key="4">
    <source>
        <dbReference type="ARBA" id="ARBA00022989"/>
    </source>
</evidence>
<dbReference type="EMBL" id="CYZH01000029">
    <property type="protein sequence ID" value="CUP09251.1"/>
    <property type="molecule type" value="Genomic_DNA"/>
</dbReference>
<feature type="transmembrane region" description="Helical" evidence="6">
    <location>
        <begin position="80"/>
        <end position="99"/>
    </location>
</feature>
<dbReference type="InterPro" id="IPR051401">
    <property type="entry name" value="GtrA_CellWall_Glycosyl"/>
</dbReference>
<sequence length="135" mass="15699">MKQRVGVKESVRIFRFMVIGTMNALIMALVVWLMMKEISFNGDYIVANITAYLIAQIHNFVWCKYWIFPIENKKNSIWKQILLFCSAFGLAYTAQFLFLVLLVEGLDVNEYLAQFLGLFIYGGVNFMANKKLTFQ</sequence>
<dbReference type="GO" id="GO:0000271">
    <property type="term" value="P:polysaccharide biosynthetic process"/>
    <property type="evidence" value="ECO:0007669"/>
    <property type="project" value="InterPro"/>
</dbReference>
<feature type="transmembrane region" description="Helical" evidence="6">
    <location>
        <begin position="111"/>
        <end position="128"/>
    </location>
</feature>
<evidence type="ECO:0000256" key="3">
    <source>
        <dbReference type="ARBA" id="ARBA00022692"/>
    </source>
</evidence>
<feature type="domain" description="GtrA/DPMS transmembrane" evidence="7">
    <location>
        <begin position="15"/>
        <end position="134"/>
    </location>
</feature>
<dbReference type="GO" id="GO:0005886">
    <property type="term" value="C:plasma membrane"/>
    <property type="evidence" value="ECO:0007669"/>
    <property type="project" value="TreeGrafter"/>
</dbReference>
<reference evidence="8 9" key="1">
    <citation type="submission" date="2015-09" db="EMBL/GenBank/DDBJ databases">
        <authorList>
            <consortium name="Pathogen Informatics"/>
        </authorList>
    </citation>
    <scope>NUCLEOTIDE SEQUENCE [LARGE SCALE GENOMIC DNA]</scope>
    <source>
        <strain evidence="8 9">2789STDY5608840</strain>
    </source>
</reference>
<accession>A0A174KEQ4</accession>
<comment type="subcellular location">
    <subcellularLocation>
        <location evidence="1">Membrane</location>
        <topology evidence="1">Multi-pass membrane protein</topology>
    </subcellularLocation>
</comment>
<evidence type="ECO:0000256" key="6">
    <source>
        <dbReference type="SAM" id="Phobius"/>
    </source>
</evidence>
<evidence type="ECO:0000313" key="9">
    <source>
        <dbReference type="Proteomes" id="UP000095517"/>
    </source>
</evidence>
<dbReference type="InterPro" id="IPR007267">
    <property type="entry name" value="GtrA_DPMS_TM"/>
</dbReference>
<dbReference type="STRING" id="338188.ERS852397_03480"/>
<dbReference type="Pfam" id="PF04138">
    <property type="entry name" value="GtrA_DPMS_TM"/>
    <property type="match status" value="1"/>
</dbReference>
<keyword evidence="4 6" id="KW-1133">Transmembrane helix</keyword>
<keyword evidence="5 6" id="KW-0472">Membrane</keyword>
<evidence type="ECO:0000313" key="8">
    <source>
        <dbReference type="EMBL" id="CUP09251.1"/>
    </source>
</evidence>
<dbReference type="PANTHER" id="PTHR38459:SF1">
    <property type="entry name" value="PROPHAGE BACTOPRENOL-LINKED GLUCOSE TRANSLOCASE HOMOLOG"/>
    <property type="match status" value="1"/>
</dbReference>
<feature type="transmembrane region" description="Helical" evidence="6">
    <location>
        <begin position="45"/>
        <end position="68"/>
    </location>
</feature>